<proteinExistence type="predicted"/>
<dbReference type="AlphaFoldDB" id="A0A8B0SP44"/>
<gene>
    <name evidence="2" type="ORF">J1836_003575</name>
    <name evidence="1" type="ORF">J1836_09250</name>
</gene>
<dbReference type="Proteomes" id="UP000664466">
    <property type="component" value="Unassembled WGS sequence"/>
</dbReference>
<protein>
    <submittedName>
        <fullName evidence="2">Uncharacterized protein</fullName>
    </submittedName>
</protein>
<reference evidence="1 3" key="1">
    <citation type="submission" date="2021-03" db="EMBL/GenBank/DDBJ databases">
        <title>Draft genome and methylome analysis of Thiotrix fructosivoruns ATCC 49748.</title>
        <authorList>
            <person name="Fomenkov A."/>
            <person name="Grabovich M.Y."/>
            <person name="Roberts R.J."/>
        </authorList>
    </citation>
    <scope>NUCLEOTIDE SEQUENCE [LARGE SCALE GENOMIC DNA]</scope>
    <source>
        <strain evidence="1 3">ATCC 49748</strain>
    </source>
</reference>
<evidence type="ECO:0000313" key="1">
    <source>
        <dbReference type="EMBL" id="MBO0613110.1"/>
    </source>
</evidence>
<reference evidence="2" key="2">
    <citation type="submission" date="2021-04" db="EMBL/GenBank/DDBJ databases">
        <title>Complete Genome and methylome analysis of Thiothrix fructosivorans ATCC 49748.</title>
        <authorList>
            <person name="Fomenkov A."/>
            <person name="Sun L."/>
            <person name="Vincze T."/>
            <person name="Grabovich M.Y."/>
            <person name="Roberts R.J."/>
        </authorList>
    </citation>
    <scope>NUCLEOTIDE SEQUENCE</scope>
    <source>
        <strain evidence="2">ATCC 49748</strain>
    </source>
</reference>
<evidence type="ECO:0000313" key="3">
    <source>
        <dbReference type="Proteomes" id="UP000664466"/>
    </source>
</evidence>
<dbReference type="EMBL" id="CP072748">
    <property type="protein sequence ID" value="QTX11447.1"/>
    <property type="molecule type" value="Genomic_DNA"/>
</dbReference>
<dbReference type="RefSeq" id="WP_207250840.1">
    <property type="nucleotide sequence ID" value="NZ_JAFMPM010000006.1"/>
</dbReference>
<organism evidence="2">
    <name type="scientific">Thiothrix fructosivorans</name>
    <dbReference type="NCBI Taxonomy" id="111770"/>
    <lineage>
        <taxon>Bacteria</taxon>
        <taxon>Pseudomonadati</taxon>
        <taxon>Pseudomonadota</taxon>
        <taxon>Gammaproteobacteria</taxon>
        <taxon>Thiotrichales</taxon>
        <taxon>Thiotrichaceae</taxon>
        <taxon>Thiothrix</taxon>
    </lineage>
</organism>
<keyword evidence="3" id="KW-1185">Reference proteome</keyword>
<accession>A0A8B0SP44</accession>
<name>A0A8B0SP44_9GAMM</name>
<evidence type="ECO:0000313" key="2">
    <source>
        <dbReference type="EMBL" id="QTX11447.1"/>
    </source>
</evidence>
<dbReference type="Gene3D" id="2.40.160.170">
    <property type="match status" value="1"/>
</dbReference>
<sequence>MLCRNNLLRFYGICLGVSGLPALSVAEGILPDATGIQATYTVDSGEGLGAAVAWDVGERWRVRASAAHFSGQQEHLISLIHFTEDRERTDVGVFVERKLAGDSGWYASVGVLHPNHGTRWDAMPATRAAYTLNGRQYAGSHLSEPEGRVDYANLVPYVGLGWQTPQRSGWQVGAELGVLAGLDPTFSIHTDNPYQLPYLEQDLQAEADKYLATTQAETPLAGEQALKASVSLRYSF</sequence>
<dbReference type="EMBL" id="JAFMPM010000006">
    <property type="protein sequence ID" value="MBO0613110.1"/>
    <property type="molecule type" value="Genomic_DNA"/>
</dbReference>